<keyword evidence="2 3" id="KW-0067">ATP-binding</keyword>
<evidence type="ECO:0000256" key="1">
    <source>
        <dbReference type="ARBA" id="ARBA00022741"/>
    </source>
</evidence>
<protein>
    <submittedName>
        <fullName evidence="5">ATP cone domain protein</fullName>
    </submittedName>
</protein>
<evidence type="ECO:0000259" key="4">
    <source>
        <dbReference type="PROSITE" id="PS51161"/>
    </source>
</evidence>
<accession>A0A8S5QLN5</accession>
<dbReference type="EMBL" id="BK015689">
    <property type="protein sequence ID" value="DAE19906.1"/>
    <property type="molecule type" value="Genomic_DNA"/>
</dbReference>
<reference evidence="5" key="1">
    <citation type="journal article" date="2021" name="Proc. Natl. Acad. Sci. U.S.A.">
        <title>A Catalog of Tens of Thousands of Viruses from Human Metagenomes Reveals Hidden Associations with Chronic Diseases.</title>
        <authorList>
            <person name="Tisza M.J."/>
            <person name="Buck C.B."/>
        </authorList>
    </citation>
    <scope>NUCLEOTIDE SEQUENCE</scope>
    <source>
        <strain evidence="5">CtYsL76</strain>
    </source>
</reference>
<sequence>MYIIKRNGTKQEFDPEKINRAISAALQVCNCGIQNPAQFIEVNDGDSVELIQDRIEN</sequence>
<name>A0A8S5QLN5_9CAUD</name>
<evidence type="ECO:0000313" key="5">
    <source>
        <dbReference type="EMBL" id="DAE19906.1"/>
    </source>
</evidence>
<dbReference type="PROSITE" id="PS51161">
    <property type="entry name" value="ATP_CONE"/>
    <property type="match status" value="1"/>
</dbReference>
<keyword evidence="1 3" id="KW-0547">Nucleotide-binding</keyword>
<dbReference type="GO" id="GO:0005524">
    <property type="term" value="F:ATP binding"/>
    <property type="evidence" value="ECO:0007669"/>
    <property type="project" value="UniProtKB-UniRule"/>
</dbReference>
<evidence type="ECO:0000256" key="3">
    <source>
        <dbReference type="PROSITE-ProRule" id="PRU00492"/>
    </source>
</evidence>
<evidence type="ECO:0000256" key="2">
    <source>
        <dbReference type="ARBA" id="ARBA00022840"/>
    </source>
</evidence>
<feature type="domain" description="ATP-cone" evidence="4">
    <location>
        <begin position="1"/>
        <end position="57"/>
    </location>
</feature>
<dbReference type="InterPro" id="IPR005144">
    <property type="entry name" value="ATP-cone_dom"/>
</dbReference>
<proteinExistence type="predicted"/>
<dbReference type="Pfam" id="PF03477">
    <property type="entry name" value="ATP-cone"/>
    <property type="match status" value="1"/>
</dbReference>
<organism evidence="5">
    <name type="scientific">CrAss-like virus sp. ctYsL76</name>
    <dbReference type="NCBI Taxonomy" id="2826826"/>
    <lineage>
        <taxon>Viruses</taxon>
        <taxon>Duplodnaviria</taxon>
        <taxon>Heunggongvirae</taxon>
        <taxon>Uroviricota</taxon>
        <taxon>Caudoviricetes</taxon>
        <taxon>Crassvirales</taxon>
    </lineage>
</organism>